<comment type="caution">
    <text evidence="2">The sequence shown here is derived from an EMBL/GenBank/DDBJ whole genome shotgun (WGS) entry which is preliminary data.</text>
</comment>
<evidence type="ECO:0000313" key="3">
    <source>
        <dbReference type="Proteomes" id="UP001217838"/>
    </source>
</evidence>
<protein>
    <submittedName>
        <fullName evidence="2">Uncharacterized protein</fullName>
    </submittedName>
</protein>
<evidence type="ECO:0000256" key="1">
    <source>
        <dbReference type="SAM" id="MobiDB-lite"/>
    </source>
</evidence>
<feature type="compositionally biased region" description="Low complexity" evidence="1">
    <location>
        <begin position="28"/>
        <end position="55"/>
    </location>
</feature>
<organism evidence="2 3">
    <name type="scientific">Nannocystis radixulma</name>
    <dbReference type="NCBI Taxonomy" id="2995305"/>
    <lineage>
        <taxon>Bacteria</taxon>
        <taxon>Pseudomonadati</taxon>
        <taxon>Myxococcota</taxon>
        <taxon>Polyangia</taxon>
        <taxon>Nannocystales</taxon>
        <taxon>Nannocystaceae</taxon>
        <taxon>Nannocystis</taxon>
    </lineage>
</organism>
<proteinExistence type="predicted"/>
<dbReference type="EMBL" id="JAQNDN010000002">
    <property type="protein sequence ID" value="MDC0667639.1"/>
    <property type="molecule type" value="Genomic_DNA"/>
</dbReference>
<accession>A0ABT5B0K8</accession>
<dbReference type="Proteomes" id="UP001217838">
    <property type="component" value="Unassembled WGS sequence"/>
</dbReference>
<dbReference type="PROSITE" id="PS51257">
    <property type="entry name" value="PROKAR_LIPOPROTEIN"/>
    <property type="match status" value="1"/>
</dbReference>
<name>A0ABT5B0K8_9BACT</name>
<dbReference type="RefSeq" id="WP_271995862.1">
    <property type="nucleotide sequence ID" value="NZ_JAQNDN010000002.1"/>
</dbReference>
<gene>
    <name evidence="2" type="ORF">POL58_07825</name>
</gene>
<feature type="region of interest" description="Disordered" evidence="1">
    <location>
        <begin position="25"/>
        <end position="60"/>
    </location>
</feature>
<sequence>MNRFGAWQFVVLLTLAGCVVGEKESETGSETGSDSAAPATTTTGDSQTTAVPTTTGGTGEVSGECSVWAQDCPTGAKCVPFDSTGTGVVDSTRCIEIADPAGKAGDPCTAEGGIVGIDDCDADLLCWLLDPDGHGTCLPMCQGTPAAPSCGGGLVCDVSNGGLLPLCLTTCNPLASGCPTGQTCIPSMAEVFVCDGDVSGDAGAYGDECEFLNVCDPGLLCTTATNVPNCAAPGCCTEFCDLSLAQSMPEMCSGAPDQECLPFYDAGAAPPGLEDVGLCGIKM</sequence>
<keyword evidence="3" id="KW-1185">Reference proteome</keyword>
<evidence type="ECO:0000313" key="2">
    <source>
        <dbReference type="EMBL" id="MDC0667639.1"/>
    </source>
</evidence>
<reference evidence="2 3" key="1">
    <citation type="submission" date="2022-11" db="EMBL/GenBank/DDBJ databases">
        <title>Minimal conservation of predation-associated metabolite biosynthetic gene clusters underscores biosynthetic potential of Myxococcota including descriptions for ten novel species: Archangium lansinium sp. nov., Myxococcus landrumus sp. nov., Nannocystis bai.</title>
        <authorList>
            <person name="Ahearne A."/>
            <person name="Stevens C."/>
            <person name="Dowd S."/>
        </authorList>
    </citation>
    <scope>NUCLEOTIDE SEQUENCE [LARGE SCALE GENOMIC DNA]</scope>
    <source>
        <strain evidence="2 3">NCELM</strain>
    </source>
</reference>